<keyword evidence="1 4" id="KW-0808">Transferase</keyword>
<feature type="domain" description="N-acetyltransferase" evidence="3">
    <location>
        <begin position="7"/>
        <end position="196"/>
    </location>
</feature>
<organism evidence="4 5">
    <name type="scientific">Paenibacillus campinasensis</name>
    <dbReference type="NCBI Taxonomy" id="66347"/>
    <lineage>
        <taxon>Bacteria</taxon>
        <taxon>Bacillati</taxon>
        <taxon>Bacillota</taxon>
        <taxon>Bacilli</taxon>
        <taxon>Bacillales</taxon>
        <taxon>Paenibacillaceae</taxon>
        <taxon>Paenibacillus</taxon>
    </lineage>
</organism>
<dbReference type="InterPro" id="IPR016181">
    <property type="entry name" value="Acyl_CoA_acyltransferase"/>
</dbReference>
<dbReference type="AlphaFoldDB" id="A0A268ETZ3"/>
<evidence type="ECO:0000313" key="5">
    <source>
        <dbReference type="Proteomes" id="UP000215596"/>
    </source>
</evidence>
<protein>
    <submittedName>
        <fullName evidence="4">GNAT family N-acetyltransferase</fullName>
    </submittedName>
</protein>
<comment type="caution">
    <text evidence="4">The sequence shown here is derived from an EMBL/GenBank/DDBJ whole genome shotgun (WGS) entry which is preliminary data.</text>
</comment>
<keyword evidence="2" id="KW-0012">Acyltransferase</keyword>
<sequence length="209" mass="24185">MKGLRIIRMADAERDVRDEVAEVFVDGYYNELSYFTRDRSILKSAFKRLFSPEALYLAEESGVIVGMAGCSSNKLRAMPVELQPLQEAFGINTGELAYNVMSGEFNSPLPYDDDTGYIECVATLERARCRGVSTSLMHYVMEELPYRRYVLEVTDRNETAIRLYRKLGFQEIERRAEDHAEQRDFNERIYMEWRKTGDLKGIELEAGQM</sequence>
<dbReference type="CDD" id="cd04301">
    <property type="entry name" value="NAT_SF"/>
    <property type="match status" value="1"/>
</dbReference>
<evidence type="ECO:0000256" key="1">
    <source>
        <dbReference type="ARBA" id="ARBA00022679"/>
    </source>
</evidence>
<dbReference type="PANTHER" id="PTHR43420:SF12">
    <property type="entry name" value="N-ACETYLTRANSFERASE DOMAIN-CONTAINING PROTEIN"/>
    <property type="match status" value="1"/>
</dbReference>
<dbReference type="EMBL" id="NPBY01000036">
    <property type="protein sequence ID" value="PAD76595.1"/>
    <property type="molecule type" value="Genomic_DNA"/>
</dbReference>
<evidence type="ECO:0000259" key="3">
    <source>
        <dbReference type="PROSITE" id="PS51186"/>
    </source>
</evidence>
<gene>
    <name evidence="4" type="ORF">CHH67_11790</name>
</gene>
<dbReference type="GO" id="GO:0016747">
    <property type="term" value="F:acyltransferase activity, transferring groups other than amino-acyl groups"/>
    <property type="evidence" value="ECO:0007669"/>
    <property type="project" value="InterPro"/>
</dbReference>
<dbReference type="OrthoDB" id="9799092at2"/>
<dbReference type="SUPFAM" id="SSF55729">
    <property type="entry name" value="Acyl-CoA N-acyltransferases (Nat)"/>
    <property type="match status" value="1"/>
</dbReference>
<dbReference type="Proteomes" id="UP000215596">
    <property type="component" value="Unassembled WGS sequence"/>
</dbReference>
<dbReference type="InterPro" id="IPR000182">
    <property type="entry name" value="GNAT_dom"/>
</dbReference>
<dbReference type="InterPro" id="IPR050680">
    <property type="entry name" value="YpeA/RimI_acetyltransf"/>
</dbReference>
<proteinExistence type="predicted"/>
<evidence type="ECO:0000256" key="2">
    <source>
        <dbReference type="ARBA" id="ARBA00023315"/>
    </source>
</evidence>
<evidence type="ECO:0000313" key="4">
    <source>
        <dbReference type="EMBL" id="PAD76595.1"/>
    </source>
</evidence>
<reference evidence="4 5" key="1">
    <citation type="submission" date="2017-07" db="EMBL/GenBank/DDBJ databases">
        <title>Isolation and whole genome analysis of endospore-forming bacteria from heroin.</title>
        <authorList>
            <person name="Kalinowski J."/>
            <person name="Ahrens B."/>
            <person name="Al-Dilaimi A."/>
            <person name="Winkler A."/>
            <person name="Wibberg D."/>
            <person name="Schleenbecker U."/>
            <person name="Ruckert C."/>
            <person name="Wolfel R."/>
            <person name="Grass G."/>
        </authorList>
    </citation>
    <scope>NUCLEOTIDE SEQUENCE [LARGE SCALE GENOMIC DNA]</scope>
    <source>
        <strain evidence="4 5">7537-G1</strain>
    </source>
</reference>
<dbReference type="RefSeq" id="WP_095265386.1">
    <property type="nucleotide sequence ID" value="NZ_NPBY01000036.1"/>
</dbReference>
<accession>A0A268ETZ3</accession>
<name>A0A268ETZ3_9BACL</name>
<dbReference type="Pfam" id="PF00583">
    <property type="entry name" value="Acetyltransf_1"/>
    <property type="match status" value="1"/>
</dbReference>
<dbReference type="PANTHER" id="PTHR43420">
    <property type="entry name" value="ACETYLTRANSFERASE"/>
    <property type="match status" value="1"/>
</dbReference>
<dbReference type="PROSITE" id="PS51186">
    <property type="entry name" value="GNAT"/>
    <property type="match status" value="1"/>
</dbReference>
<dbReference type="Gene3D" id="3.40.630.30">
    <property type="match status" value="1"/>
</dbReference>